<dbReference type="Gene3D" id="1.20.1260.10">
    <property type="match status" value="1"/>
</dbReference>
<gene>
    <name evidence="1" type="ORF">EAS62_21185</name>
</gene>
<evidence type="ECO:0000313" key="2">
    <source>
        <dbReference type="Proteomes" id="UP000289946"/>
    </source>
</evidence>
<accession>A0ABY0DJK6</accession>
<reference evidence="1 2" key="1">
    <citation type="submission" date="2018-10" db="EMBL/GenBank/DDBJ databases">
        <title>Bradyrhizobium sp. nov., isolated from effective nodules of peanut in China.</title>
        <authorList>
            <person name="Li Y."/>
        </authorList>
    </citation>
    <scope>NUCLEOTIDE SEQUENCE [LARGE SCALE GENOMIC DNA]</scope>
    <source>
        <strain evidence="1 2">CCBAU 51781</strain>
    </source>
</reference>
<dbReference type="InterPro" id="IPR012347">
    <property type="entry name" value="Ferritin-like"/>
</dbReference>
<comment type="caution">
    <text evidence="1">The sequence shown here is derived from an EMBL/GenBank/DDBJ whole genome shotgun (WGS) entry which is preliminary data.</text>
</comment>
<proteinExistence type="predicted"/>
<sequence length="74" mass="8103">MSSPASNAPRAWCRSAPFHVPQHSGAVPLCRKANPTDDRIKEFCSSITESQLSEIAQMKDLLNSEQKSAQSSSR</sequence>
<organism evidence="1 2">
    <name type="scientific">Bradyrhizobium zhanjiangense</name>
    <dbReference type="NCBI Taxonomy" id="1325107"/>
    <lineage>
        <taxon>Bacteria</taxon>
        <taxon>Pseudomonadati</taxon>
        <taxon>Pseudomonadota</taxon>
        <taxon>Alphaproteobacteria</taxon>
        <taxon>Hyphomicrobiales</taxon>
        <taxon>Nitrobacteraceae</taxon>
        <taxon>Bradyrhizobium</taxon>
    </lineage>
</organism>
<dbReference type="Proteomes" id="UP000289946">
    <property type="component" value="Unassembled WGS sequence"/>
</dbReference>
<protein>
    <submittedName>
        <fullName evidence="1">DUF305 domain-containing protein</fullName>
    </submittedName>
</protein>
<name>A0ABY0DJK6_9BRAD</name>
<dbReference type="EMBL" id="RDRA01000012">
    <property type="protein sequence ID" value="RXG92364.1"/>
    <property type="molecule type" value="Genomic_DNA"/>
</dbReference>
<evidence type="ECO:0000313" key="1">
    <source>
        <dbReference type="EMBL" id="RXG92364.1"/>
    </source>
</evidence>
<keyword evidence="2" id="KW-1185">Reference proteome</keyword>